<protein>
    <submittedName>
        <fullName evidence="3">Ferrous iron transport protein A</fullName>
    </submittedName>
</protein>
<dbReference type="InterPro" id="IPR007167">
    <property type="entry name" value="Fe-transptr_FeoA-like"/>
</dbReference>
<gene>
    <name evidence="3" type="ORF">H8S54_17325</name>
</gene>
<accession>A0A8I0DTJ3</accession>
<keyword evidence="1" id="KW-0408">Iron</keyword>
<organism evidence="3 4">
    <name type="scientific">Blautia segnis</name>
    <dbReference type="NCBI Taxonomy" id="2763030"/>
    <lineage>
        <taxon>Bacteria</taxon>
        <taxon>Bacillati</taxon>
        <taxon>Bacillota</taxon>
        <taxon>Clostridia</taxon>
        <taxon>Lachnospirales</taxon>
        <taxon>Lachnospiraceae</taxon>
        <taxon>Blautia</taxon>
    </lineage>
</organism>
<dbReference type="Pfam" id="PF04023">
    <property type="entry name" value="FeoA"/>
    <property type="match status" value="1"/>
</dbReference>
<dbReference type="RefSeq" id="WP_021926334.1">
    <property type="nucleotide sequence ID" value="NZ_JACOOT010000040.1"/>
</dbReference>
<dbReference type="InterPro" id="IPR008988">
    <property type="entry name" value="Transcriptional_repressor_C"/>
</dbReference>
<feature type="domain" description="Ferrous iron transporter FeoA-like" evidence="2">
    <location>
        <begin position="2"/>
        <end position="70"/>
    </location>
</feature>
<evidence type="ECO:0000256" key="1">
    <source>
        <dbReference type="ARBA" id="ARBA00023004"/>
    </source>
</evidence>
<dbReference type="Gene3D" id="2.30.30.90">
    <property type="match status" value="1"/>
</dbReference>
<keyword evidence="4" id="KW-1185">Reference proteome</keyword>
<dbReference type="AlphaFoldDB" id="A0A8I0DTJ3"/>
<sequence length="70" mass="7593">MMPLSMVNEGEPQVIKKVGGKEETRKFLENLGFVQGATVTVVSEIGGNMIVNVKDSRVAIGKDMANRIMV</sequence>
<dbReference type="SUPFAM" id="SSF50037">
    <property type="entry name" value="C-terminal domain of transcriptional repressors"/>
    <property type="match status" value="1"/>
</dbReference>
<dbReference type="SMART" id="SM00899">
    <property type="entry name" value="FeoA"/>
    <property type="match status" value="1"/>
</dbReference>
<name>A0A8I0DTJ3_9FIRM</name>
<dbReference type="InterPro" id="IPR053184">
    <property type="entry name" value="FeoA-like"/>
</dbReference>
<dbReference type="PANTHER" id="PTHR43151:SF1">
    <property type="entry name" value="SSR2333 PROTEIN"/>
    <property type="match status" value="1"/>
</dbReference>
<evidence type="ECO:0000259" key="2">
    <source>
        <dbReference type="SMART" id="SM00899"/>
    </source>
</evidence>
<dbReference type="PANTHER" id="PTHR43151">
    <property type="entry name" value="FEOA FAMILY PROTEIN"/>
    <property type="match status" value="1"/>
</dbReference>
<dbReference type="EMBL" id="JACOOT010000040">
    <property type="protein sequence ID" value="MBC5652807.1"/>
    <property type="molecule type" value="Genomic_DNA"/>
</dbReference>
<evidence type="ECO:0000313" key="3">
    <source>
        <dbReference type="EMBL" id="MBC5652807.1"/>
    </source>
</evidence>
<dbReference type="Proteomes" id="UP000652847">
    <property type="component" value="Unassembled WGS sequence"/>
</dbReference>
<proteinExistence type="predicted"/>
<comment type="caution">
    <text evidence="3">The sequence shown here is derived from an EMBL/GenBank/DDBJ whole genome shotgun (WGS) entry which is preliminary data.</text>
</comment>
<dbReference type="InterPro" id="IPR038157">
    <property type="entry name" value="FeoA_core_dom"/>
</dbReference>
<reference evidence="3 4" key="1">
    <citation type="submission" date="2020-08" db="EMBL/GenBank/DDBJ databases">
        <title>Genome public.</title>
        <authorList>
            <person name="Liu C."/>
            <person name="Sun Q."/>
        </authorList>
    </citation>
    <scope>NUCLEOTIDE SEQUENCE [LARGE SCALE GENOMIC DNA]</scope>
    <source>
        <strain evidence="3 4">BX17</strain>
    </source>
</reference>
<dbReference type="GO" id="GO:0046914">
    <property type="term" value="F:transition metal ion binding"/>
    <property type="evidence" value="ECO:0007669"/>
    <property type="project" value="InterPro"/>
</dbReference>
<evidence type="ECO:0000313" key="4">
    <source>
        <dbReference type="Proteomes" id="UP000652847"/>
    </source>
</evidence>